<evidence type="ECO:0000313" key="10">
    <source>
        <dbReference type="Proteomes" id="UP001497512"/>
    </source>
</evidence>
<dbReference type="SUPFAM" id="SSF81296">
    <property type="entry name" value="E set domains"/>
    <property type="match status" value="1"/>
</dbReference>
<protein>
    <recommendedName>
        <fullName evidence="8">SEC63 domain-containing protein</fullName>
    </recommendedName>
</protein>
<evidence type="ECO:0000259" key="8">
    <source>
        <dbReference type="Pfam" id="PF02889"/>
    </source>
</evidence>
<evidence type="ECO:0000256" key="7">
    <source>
        <dbReference type="ARBA" id="ARBA00023186"/>
    </source>
</evidence>
<dbReference type="InterPro" id="IPR004179">
    <property type="entry name" value="Sec63-dom"/>
</dbReference>
<evidence type="ECO:0000256" key="4">
    <source>
        <dbReference type="ARBA" id="ARBA00022824"/>
    </source>
</evidence>
<evidence type="ECO:0000256" key="3">
    <source>
        <dbReference type="ARBA" id="ARBA00022692"/>
    </source>
</evidence>
<comment type="subcellular location">
    <subcellularLocation>
        <location evidence="2">Endoplasmic reticulum</location>
    </subcellularLocation>
    <subcellularLocation>
        <location evidence="1">Membrane</location>
        <topology evidence="1">Multi-pass membrane protein</topology>
    </subcellularLocation>
</comment>
<dbReference type="Proteomes" id="UP001497512">
    <property type="component" value="Chromosome 6"/>
</dbReference>
<keyword evidence="5" id="KW-1133">Transmembrane helix</keyword>
<organism evidence="9 10">
    <name type="scientific">Sphagnum troendelagicum</name>
    <dbReference type="NCBI Taxonomy" id="128251"/>
    <lineage>
        <taxon>Eukaryota</taxon>
        <taxon>Viridiplantae</taxon>
        <taxon>Streptophyta</taxon>
        <taxon>Embryophyta</taxon>
        <taxon>Bryophyta</taxon>
        <taxon>Sphagnophytina</taxon>
        <taxon>Sphagnopsida</taxon>
        <taxon>Sphagnales</taxon>
        <taxon>Sphagnaceae</taxon>
        <taxon>Sphagnum</taxon>
    </lineage>
</organism>
<dbReference type="Pfam" id="PF02889">
    <property type="entry name" value="Sec63"/>
    <property type="match status" value="1"/>
</dbReference>
<dbReference type="InterPro" id="IPR035892">
    <property type="entry name" value="C2_domain_sf"/>
</dbReference>
<sequence>MEDNEGRELLQMSHAQFMETVRVCKHFPNINCAHDVLDSYHIFTRETVTLQVTLEREMEGRKEVSLFDASRFPKPKEEGWWLVISDRKSNHSAGYQLCITATKGETEIGFCNTNCFGKQTYTLHVQACLECDQEYEFTIDVKEAVDDAEDGKPMDE</sequence>
<evidence type="ECO:0000256" key="1">
    <source>
        <dbReference type="ARBA" id="ARBA00004141"/>
    </source>
</evidence>
<accession>A0ABP0URR5</accession>
<dbReference type="InterPro" id="IPR014756">
    <property type="entry name" value="Ig_E-set"/>
</dbReference>
<feature type="domain" description="SEC63" evidence="8">
    <location>
        <begin position="8"/>
        <end position="136"/>
    </location>
</feature>
<keyword evidence="4" id="KW-0256">Endoplasmic reticulum</keyword>
<dbReference type="PANTHER" id="PTHR24075">
    <property type="entry name" value="SEC63 DOMAIN-CONTAINING"/>
    <property type="match status" value="1"/>
</dbReference>
<evidence type="ECO:0000256" key="5">
    <source>
        <dbReference type="ARBA" id="ARBA00022989"/>
    </source>
</evidence>
<name>A0ABP0URR5_9BRYO</name>
<dbReference type="PANTHER" id="PTHR24075:SF5">
    <property type="entry name" value="U5 SMALL NUCLEAR RIBONUCLEOPROTEIN 200 KDA HELICASE"/>
    <property type="match status" value="1"/>
</dbReference>
<evidence type="ECO:0000313" key="9">
    <source>
        <dbReference type="EMBL" id="CAK9228541.1"/>
    </source>
</evidence>
<keyword evidence="6" id="KW-0472">Membrane</keyword>
<evidence type="ECO:0000256" key="2">
    <source>
        <dbReference type="ARBA" id="ARBA00004240"/>
    </source>
</evidence>
<reference evidence="9" key="1">
    <citation type="submission" date="2024-02" db="EMBL/GenBank/DDBJ databases">
        <authorList>
            <consortium name="ELIXIR-Norway"/>
            <consortium name="Elixir Norway"/>
        </authorList>
    </citation>
    <scope>NUCLEOTIDE SEQUENCE</scope>
</reference>
<keyword evidence="10" id="KW-1185">Reference proteome</keyword>
<evidence type="ECO:0000256" key="6">
    <source>
        <dbReference type="ARBA" id="ARBA00023136"/>
    </source>
</evidence>
<keyword evidence="3" id="KW-0812">Transmembrane</keyword>
<keyword evidence="7" id="KW-0143">Chaperone</keyword>
<proteinExistence type="predicted"/>
<dbReference type="EMBL" id="OZ019898">
    <property type="protein sequence ID" value="CAK9228541.1"/>
    <property type="molecule type" value="Genomic_DNA"/>
</dbReference>
<dbReference type="Gene3D" id="2.60.40.150">
    <property type="entry name" value="C2 domain"/>
    <property type="match status" value="1"/>
</dbReference>
<gene>
    <name evidence="9" type="ORF">CSSPTR1EN2_LOCUS19181</name>
</gene>